<evidence type="ECO:0000313" key="2">
    <source>
        <dbReference type="EMBL" id="UUP19295.1"/>
    </source>
</evidence>
<dbReference type="RefSeq" id="WP_338531466.1">
    <property type="nucleotide sequence ID" value="NZ_CP030941.1"/>
</dbReference>
<dbReference type="Pfam" id="PF07876">
    <property type="entry name" value="Dabb"/>
    <property type="match status" value="1"/>
</dbReference>
<accession>A0ABY5MMT4</accession>
<reference evidence="2 3" key="1">
    <citation type="submission" date="2018-07" db="EMBL/GenBank/DDBJ databases">
        <title>Genome sequence of Nitratireductor thuwali#1536.</title>
        <authorList>
            <person name="Michoud G."/>
            <person name="Merlino G."/>
            <person name="Sefrji F.O."/>
            <person name="Daffonchio D."/>
        </authorList>
    </citation>
    <scope>NUCLEOTIDE SEQUENCE [LARGE SCALE GENOMIC DNA]</scope>
    <source>
        <strain evidence="3">Nit1536</strain>
    </source>
</reference>
<evidence type="ECO:0000313" key="3">
    <source>
        <dbReference type="Proteomes" id="UP001342418"/>
    </source>
</evidence>
<evidence type="ECO:0000259" key="1">
    <source>
        <dbReference type="PROSITE" id="PS51502"/>
    </source>
</evidence>
<dbReference type="EMBL" id="CP030941">
    <property type="protein sequence ID" value="UUP19295.1"/>
    <property type="molecule type" value="Genomic_DNA"/>
</dbReference>
<dbReference type="SUPFAM" id="SSF54909">
    <property type="entry name" value="Dimeric alpha+beta barrel"/>
    <property type="match status" value="1"/>
</dbReference>
<dbReference type="SMART" id="SM00886">
    <property type="entry name" value="Dabb"/>
    <property type="match status" value="1"/>
</dbReference>
<feature type="domain" description="Stress-response A/B barrel" evidence="1">
    <location>
        <begin position="2"/>
        <end position="92"/>
    </location>
</feature>
<dbReference type="InterPro" id="IPR011008">
    <property type="entry name" value="Dimeric_a/b-barrel"/>
</dbReference>
<dbReference type="PROSITE" id="PS51502">
    <property type="entry name" value="S_R_A_B_BARREL"/>
    <property type="match status" value="1"/>
</dbReference>
<dbReference type="Proteomes" id="UP001342418">
    <property type="component" value="Chromosome"/>
</dbReference>
<organism evidence="2 3">
    <name type="scientific">Nitratireductor thuwali</name>
    <dbReference type="NCBI Taxonomy" id="2267699"/>
    <lineage>
        <taxon>Bacteria</taxon>
        <taxon>Pseudomonadati</taxon>
        <taxon>Pseudomonadota</taxon>
        <taxon>Alphaproteobacteria</taxon>
        <taxon>Hyphomicrobiales</taxon>
        <taxon>Phyllobacteriaceae</taxon>
        <taxon>Nitratireductor</taxon>
    </lineage>
</organism>
<dbReference type="InterPro" id="IPR013097">
    <property type="entry name" value="Dabb"/>
</dbReference>
<gene>
    <name evidence="2" type="ORF">NTH_03791</name>
</gene>
<name>A0ABY5MMT4_9HYPH</name>
<dbReference type="Gene3D" id="3.30.70.100">
    <property type="match status" value="1"/>
</dbReference>
<proteinExistence type="predicted"/>
<keyword evidence="3" id="KW-1185">Reference proteome</keyword>
<sequence length="97" mass="10896">MIRHIVFFSATKPEDVGRIAEALSMLGDIPHSEFFEIGLNRKVDQLGGEVDVVVYGEFRDEEALAAYKAHPIYAECISLVRPLREMRIAADFVSKKA</sequence>
<protein>
    <recommendedName>
        <fullName evidence="1">Stress-response A/B barrel domain-containing protein</fullName>
    </recommendedName>
</protein>